<dbReference type="EMBL" id="CAJRGZ010000023">
    <property type="protein sequence ID" value="CAG5177769.1"/>
    <property type="molecule type" value="Genomic_DNA"/>
</dbReference>
<dbReference type="InterPro" id="IPR023213">
    <property type="entry name" value="CAT-like_dom_sf"/>
</dbReference>
<feature type="transmembrane region" description="Helical" evidence="2">
    <location>
        <begin position="529"/>
        <end position="547"/>
    </location>
</feature>
<dbReference type="Proteomes" id="UP000676310">
    <property type="component" value="Unassembled WGS sequence"/>
</dbReference>
<evidence type="ECO:0000256" key="2">
    <source>
        <dbReference type="SAM" id="Phobius"/>
    </source>
</evidence>
<dbReference type="Gene3D" id="3.30.559.10">
    <property type="entry name" value="Chloramphenicol acetyltransferase-like domain"/>
    <property type="match status" value="2"/>
</dbReference>
<protein>
    <submittedName>
        <fullName evidence="3">Uncharacterized protein</fullName>
    </submittedName>
</protein>
<dbReference type="AlphaFoldDB" id="A0A8J2IA77"/>
<keyword evidence="2" id="KW-0812">Transmembrane</keyword>
<sequence length="554" mass="61217">MPSSISKVYLQKSTSRHFELTTSDYTAPKDFALTHTLSWPQRGSRSTEEVHASLKEGLSRLVRDVPQLCGTLQRGSNDLRQLFLKIDVSAHVVFEFQNLSNNHGLPSYDEFKRDHFPISEVHSVFQPAILQQPVLEGSPMMGAKMCVIKGGYTLAFGFNHVLADGTSASELESLWAQHTVDTSAGESFVSHRKYERGVDEAIRKRLSSPQSGAEKLRQNDQLWRTVPASQSLTSLHTSMGSVLESVVGMMDRKEAYSASRAETPVVKKWHLWRFRPQSLKSLKADSTSPGSDGWVSTSNALIGLFWSRIAAIQKISSTGQQTSTVLMPISMRQRFDPPIATTFIGNAVSMAFASCTLAALEATDGISALQSAALSLRKAVQTWSLSEFDAFLNTVQSLPPDQGMMVRSELVFDRFRIVCNDCTHFKSNRLDWGRHLGVPAPTRFPMPAALIFGATSIVVHPKLPDGSLEVVVSLSEADGKALREDEAFLRYAPDFLCVLPAGKPFRVTALLRLSVRMLLIYERLTRRAVWKWGAVVLIVAASLFITGRRGVGNS</sequence>
<evidence type="ECO:0000256" key="1">
    <source>
        <dbReference type="ARBA" id="ARBA00022679"/>
    </source>
</evidence>
<keyword evidence="4" id="KW-1185">Reference proteome</keyword>
<dbReference type="PANTHER" id="PTHR31896:SF64">
    <property type="entry name" value="TRICHOTHECENE 3-O-ACETYLTRANSFERASE"/>
    <property type="match status" value="1"/>
</dbReference>
<dbReference type="PANTHER" id="PTHR31896">
    <property type="entry name" value="FAMILY REGULATORY PROTEIN, PUTATIVE (AFU_ORTHOLOGUE AFUA_3G14730)-RELATED"/>
    <property type="match status" value="1"/>
</dbReference>
<dbReference type="GO" id="GO:0016740">
    <property type="term" value="F:transferase activity"/>
    <property type="evidence" value="ECO:0007669"/>
    <property type="project" value="UniProtKB-KW"/>
</dbReference>
<evidence type="ECO:0000313" key="3">
    <source>
        <dbReference type="EMBL" id="CAG5177769.1"/>
    </source>
</evidence>
<evidence type="ECO:0000313" key="4">
    <source>
        <dbReference type="Proteomes" id="UP000676310"/>
    </source>
</evidence>
<keyword evidence="2" id="KW-0472">Membrane</keyword>
<reference evidence="3" key="1">
    <citation type="submission" date="2021-05" db="EMBL/GenBank/DDBJ databases">
        <authorList>
            <person name="Stam R."/>
        </authorList>
    </citation>
    <scope>NUCLEOTIDE SEQUENCE</scope>
    <source>
        <strain evidence="3">CS162</strain>
    </source>
</reference>
<proteinExistence type="predicted"/>
<keyword evidence="2" id="KW-1133">Transmembrane helix</keyword>
<accession>A0A8J2IA77</accession>
<comment type="caution">
    <text evidence="3">The sequence shown here is derived from an EMBL/GenBank/DDBJ whole genome shotgun (WGS) entry which is preliminary data.</text>
</comment>
<dbReference type="GeneID" id="67020471"/>
<gene>
    <name evidence="3" type="ORF">ALTATR162_LOCUS8369</name>
</gene>
<keyword evidence="1" id="KW-0808">Transferase</keyword>
<organism evidence="3 4">
    <name type="scientific">Alternaria atra</name>
    <dbReference type="NCBI Taxonomy" id="119953"/>
    <lineage>
        <taxon>Eukaryota</taxon>
        <taxon>Fungi</taxon>
        <taxon>Dikarya</taxon>
        <taxon>Ascomycota</taxon>
        <taxon>Pezizomycotina</taxon>
        <taxon>Dothideomycetes</taxon>
        <taxon>Pleosporomycetidae</taxon>
        <taxon>Pleosporales</taxon>
        <taxon>Pleosporineae</taxon>
        <taxon>Pleosporaceae</taxon>
        <taxon>Alternaria</taxon>
        <taxon>Alternaria sect. Ulocladioides</taxon>
    </lineage>
</organism>
<name>A0A8J2IA77_9PLEO</name>
<dbReference type="OrthoDB" id="1862401at2759"/>
<dbReference type="InterPro" id="IPR051283">
    <property type="entry name" value="Sec_Metabolite_Acyltrans"/>
</dbReference>
<dbReference type="Pfam" id="PF02458">
    <property type="entry name" value="Transferase"/>
    <property type="match status" value="1"/>
</dbReference>
<dbReference type="RefSeq" id="XP_043171934.1">
    <property type="nucleotide sequence ID" value="XM_043315999.1"/>
</dbReference>